<name>G0N690_CAEBE</name>
<dbReference type="EMBL" id="GL379842">
    <property type="protein sequence ID" value="EGT53602.1"/>
    <property type="molecule type" value="Genomic_DNA"/>
</dbReference>
<evidence type="ECO:0000313" key="2">
    <source>
        <dbReference type="Proteomes" id="UP000008068"/>
    </source>
</evidence>
<accession>G0N690</accession>
<organism evidence="2">
    <name type="scientific">Caenorhabditis brenneri</name>
    <name type="common">Nematode worm</name>
    <dbReference type="NCBI Taxonomy" id="135651"/>
    <lineage>
        <taxon>Eukaryota</taxon>
        <taxon>Metazoa</taxon>
        <taxon>Ecdysozoa</taxon>
        <taxon>Nematoda</taxon>
        <taxon>Chromadorea</taxon>
        <taxon>Rhabditida</taxon>
        <taxon>Rhabditina</taxon>
        <taxon>Rhabditomorpha</taxon>
        <taxon>Rhabditoidea</taxon>
        <taxon>Rhabditidae</taxon>
        <taxon>Peloderinae</taxon>
        <taxon>Caenorhabditis</taxon>
    </lineage>
</organism>
<proteinExistence type="predicted"/>
<evidence type="ECO:0000313" key="1">
    <source>
        <dbReference type="EMBL" id="EGT53602.1"/>
    </source>
</evidence>
<protein>
    <submittedName>
        <fullName evidence="1">Uncharacterized protein</fullName>
    </submittedName>
</protein>
<gene>
    <name evidence="1" type="ORF">CAEBREN_18709</name>
</gene>
<dbReference type="HOGENOM" id="CLU_2656659_0_0_1"/>
<reference evidence="2" key="1">
    <citation type="submission" date="2011-07" db="EMBL/GenBank/DDBJ databases">
        <authorList>
            <consortium name="Caenorhabditis brenneri Sequencing and Analysis Consortium"/>
            <person name="Wilson R.K."/>
        </authorList>
    </citation>
    <scope>NUCLEOTIDE SEQUENCE [LARGE SCALE GENOMIC DNA]</scope>
    <source>
        <strain evidence="2">PB2801</strain>
    </source>
</reference>
<dbReference type="AlphaFoldDB" id="G0N690"/>
<dbReference type="Proteomes" id="UP000008068">
    <property type="component" value="Unassembled WGS sequence"/>
</dbReference>
<keyword evidence="2" id="KW-1185">Reference proteome</keyword>
<dbReference type="InParanoid" id="G0N690"/>
<sequence>MEKSDKTTQLIAFETNVVAFELQADTIGLRLITGEAHLVANLSSIEFTWSLEPPEDWSRGSGNGLENYWEYFQFSN</sequence>